<dbReference type="GO" id="GO:0032259">
    <property type="term" value="P:methylation"/>
    <property type="evidence" value="ECO:0007669"/>
    <property type="project" value="InterPro"/>
</dbReference>
<evidence type="ECO:0000259" key="1">
    <source>
        <dbReference type="Pfam" id="PF01728"/>
    </source>
</evidence>
<dbReference type="Proteomes" id="UP001302321">
    <property type="component" value="Unassembled WGS sequence"/>
</dbReference>
<evidence type="ECO:0000313" key="3">
    <source>
        <dbReference type="Proteomes" id="UP001302321"/>
    </source>
</evidence>
<dbReference type="GO" id="GO:0008168">
    <property type="term" value="F:methyltransferase activity"/>
    <property type="evidence" value="ECO:0007669"/>
    <property type="project" value="InterPro"/>
</dbReference>
<feature type="domain" description="Ribosomal RNA methyltransferase FtsJ" evidence="1">
    <location>
        <begin position="19"/>
        <end position="182"/>
    </location>
</feature>
<organism evidence="2 3">
    <name type="scientific">Triangularia setosa</name>
    <dbReference type="NCBI Taxonomy" id="2587417"/>
    <lineage>
        <taxon>Eukaryota</taxon>
        <taxon>Fungi</taxon>
        <taxon>Dikarya</taxon>
        <taxon>Ascomycota</taxon>
        <taxon>Pezizomycotina</taxon>
        <taxon>Sordariomycetes</taxon>
        <taxon>Sordariomycetidae</taxon>
        <taxon>Sordariales</taxon>
        <taxon>Podosporaceae</taxon>
        <taxon>Triangularia</taxon>
    </lineage>
</organism>
<name>A0AAN6VXI6_9PEZI</name>
<reference evidence="2" key="2">
    <citation type="submission" date="2023-05" db="EMBL/GenBank/DDBJ databases">
        <authorList>
            <consortium name="Lawrence Berkeley National Laboratory"/>
            <person name="Steindorff A."/>
            <person name="Hensen N."/>
            <person name="Bonometti L."/>
            <person name="Westerberg I."/>
            <person name="Brannstrom I.O."/>
            <person name="Guillou S."/>
            <person name="Cros-Aarteil S."/>
            <person name="Calhoun S."/>
            <person name="Haridas S."/>
            <person name="Kuo A."/>
            <person name="Mondo S."/>
            <person name="Pangilinan J."/>
            <person name="Riley R."/>
            <person name="Labutti K."/>
            <person name="Andreopoulos B."/>
            <person name="Lipzen A."/>
            <person name="Chen C."/>
            <person name="Yanf M."/>
            <person name="Daum C."/>
            <person name="Ng V."/>
            <person name="Clum A."/>
            <person name="Ohm R."/>
            <person name="Martin F."/>
            <person name="Silar P."/>
            <person name="Natvig D."/>
            <person name="Lalanne C."/>
            <person name="Gautier V."/>
            <person name="Ament-Velasquez S.L."/>
            <person name="Kruys A."/>
            <person name="Hutchinson M.I."/>
            <person name="Powell A.J."/>
            <person name="Barry K."/>
            <person name="Miller A.N."/>
            <person name="Grigoriev I.V."/>
            <person name="Debuchy R."/>
            <person name="Gladieux P."/>
            <person name="Thoren M.H."/>
            <person name="Johannesson H."/>
        </authorList>
    </citation>
    <scope>NUCLEOTIDE SEQUENCE</scope>
    <source>
        <strain evidence="2">CBS 892.96</strain>
    </source>
</reference>
<comment type="caution">
    <text evidence="2">The sequence shown here is derived from an EMBL/GenBank/DDBJ whole genome shotgun (WGS) entry which is preliminary data.</text>
</comment>
<accession>A0AAN6VXI6</accession>
<dbReference type="AlphaFoldDB" id="A0AAN6VXI6"/>
<dbReference type="InterPro" id="IPR002877">
    <property type="entry name" value="RNA_MeTrfase_FtsJ_dom"/>
</dbReference>
<proteinExistence type="predicted"/>
<reference evidence="2" key="1">
    <citation type="journal article" date="2023" name="Mol. Phylogenet. Evol.">
        <title>Genome-scale phylogeny and comparative genomics of the fungal order Sordariales.</title>
        <authorList>
            <person name="Hensen N."/>
            <person name="Bonometti L."/>
            <person name="Westerberg I."/>
            <person name="Brannstrom I.O."/>
            <person name="Guillou S."/>
            <person name="Cros-Aarteil S."/>
            <person name="Calhoun S."/>
            <person name="Haridas S."/>
            <person name="Kuo A."/>
            <person name="Mondo S."/>
            <person name="Pangilinan J."/>
            <person name="Riley R."/>
            <person name="LaButti K."/>
            <person name="Andreopoulos B."/>
            <person name="Lipzen A."/>
            <person name="Chen C."/>
            <person name="Yan M."/>
            <person name="Daum C."/>
            <person name="Ng V."/>
            <person name="Clum A."/>
            <person name="Steindorff A."/>
            <person name="Ohm R.A."/>
            <person name="Martin F."/>
            <person name="Silar P."/>
            <person name="Natvig D.O."/>
            <person name="Lalanne C."/>
            <person name="Gautier V."/>
            <person name="Ament-Velasquez S.L."/>
            <person name="Kruys A."/>
            <person name="Hutchinson M.I."/>
            <person name="Powell A.J."/>
            <person name="Barry K."/>
            <person name="Miller A.N."/>
            <person name="Grigoriev I.V."/>
            <person name="Debuchy R."/>
            <person name="Gladieux P."/>
            <person name="Hiltunen Thoren M."/>
            <person name="Johannesson H."/>
        </authorList>
    </citation>
    <scope>NUCLEOTIDE SEQUENCE</scope>
    <source>
        <strain evidence="2">CBS 892.96</strain>
    </source>
</reference>
<sequence>MQRIATELQNATGGCFTTKTKSGAILDICTAPGGFLVAAMALNDPSLRIRACPLPFSQGSYKIILPHENNHAIQISYLDITMFAEDMGMGLNEISASHPDHRQFMHAPIYHEGESIRLQTSSFVLALEHLRPGGTLITLLHKIEVWGMACLLQTMSMFSEVRVHKPKSGRANRSFFYVVAKNVQSASREAEVYQAARESGPQSEELVAEFGPRLVKLGRSVCFTQANALAKAPFLRN</sequence>
<dbReference type="SUPFAM" id="SSF53335">
    <property type="entry name" value="S-adenosyl-L-methionine-dependent methyltransferases"/>
    <property type="match status" value="1"/>
</dbReference>
<dbReference type="InterPro" id="IPR029063">
    <property type="entry name" value="SAM-dependent_MTases_sf"/>
</dbReference>
<evidence type="ECO:0000313" key="2">
    <source>
        <dbReference type="EMBL" id="KAK4171043.1"/>
    </source>
</evidence>
<keyword evidence="3" id="KW-1185">Reference proteome</keyword>
<dbReference type="EMBL" id="MU866659">
    <property type="protein sequence ID" value="KAK4171043.1"/>
    <property type="molecule type" value="Genomic_DNA"/>
</dbReference>
<gene>
    <name evidence="2" type="ORF">QBC36DRAFT_391352</name>
</gene>
<dbReference type="Pfam" id="PF01728">
    <property type="entry name" value="FtsJ"/>
    <property type="match status" value="1"/>
</dbReference>
<protein>
    <recommendedName>
        <fullName evidence="1">Ribosomal RNA methyltransferase FtsJ domain-containing protein</fullName>
    </recommendedName>
</protein>
<dbReference type="Gene3D" id="3.40.50.150">
    <property type="entry name" value="Vaccinia Virus protein VP39"/>
    <property type="match status" value="1"/>
</dbReference>